<reference evidence="1 2" key="1">
    <citation type="submission" date="2016-10" db="EMBL/GenBank/DDBJ databases">
        <authorList>
            <person name="de Groot N.N."/>
        </authorList>
    </citation>
    <scope>NUCLEOTIDE SEQUENCE [LARGE SCALE GENOMIC DNA]</scope>
    <source>
        <strain evidence="1 2">DSM 18610</strain>
    </source>
</reference>
<gene>
    <name evidence="1" type="ORF">SAMN04488023_109114</name>
</gene>
<keyword evidence="2" id="KW-1185">Reference proteome</keyword>
<organism evidence="1 2">
    <name type="scientific">Pedobacter rhizosphaerae</name>
    <dbReference type="NCBI Taxonomy" id="390241"/>
    <lineage>
        <taxon>Bacteria</taxon>
        <taxon>Pseudomonadati</taxon>
        <taxon>Bacteroidota</taxon>
        <taxon>Sphingobacteriia</taxon>
        <taxon>Sphingobacteriales</taxon>
        <taxon>Sphingobacteriaceae</taxon>
        <taxon>Pedobacter</taxon>
    </lineage>
</organism>
<dbReference type="EMBL" id="FOGG01000009">
    <property type="protein sequence ID" value="SER45476.1"/>
    <property type="molecule type" value="Genomic_DNA"/>
</dbReference>
<proteinExistence type="predicted"/>
<evidence type="ECO:0000313" key="1">
    <source>
        <dbReference type="EMBL" id="SER45476.1"/>
    </source>
</evidence>
<sequence length="89" mass="10544">MISKPFLYLQQLIINIIAMNTSSLEINESEYCIKLSKDAFDLTLVRQLIKRIQAEALFFKRHTEIDEDDILSKRAQREEYEGYDNLDDK</sequence>
<dbReference type="Proteomes" id="UP000199572">
    <property type="component" value="Unassembled WGS sequence"/>
</dbReference>
<name>A0A1H9PB99_9SPHI</name>
<protein>
    <submittedName>
        <fullName evidence="1">Uncharacterized protein</fullName>
    </submittedName>
</protein>
<evidence type="ECO:0000313" key="2">
    <source>
        <dbReference type="Proteomes" id="UP000199572"/>
    </source>
</evidence>
<accession>A0A1H9PB99</accession>
<dbReference type="AlphaFoldDB" id="A0A1H9PB99"/>